<evidence type="ECO:0000313" key="4">
    <source>
        <dbReference type="EMBL" id="RYP00480.1"/>
    </source>
</evidence>
<comment type="caution">
    <text evidence="4">The sequence shown here is derived from an EMBL/GenBank/DDBJ whole genome shotgun (WGS) entry which is preliminary data.</text>
</comment>
<keyword evidence="5" id="KW-1185">Reference proteome</keyword>
<organism evidence="4 5">
    <name type="scientific">Monosporascus ibericus</name>
    <dbReference type="NCBI Taxonomy" id="155417"/>
    <lineage>
        <taxon>Eukaryota</taxon>
        <taxon>Fungi</taxon>
        <taxon>Dikarya</taxon>
        <taxon>Ascomycota</taxon>
        <taxon>Pezizomycotina</taxon>
        <taxon>Sordariomycetes</taxon>
        <taxon>Xylariomycetidae</taxon>
        <taxon>Xylariales</taxon>
        <taxon>Xylariales incertae sedis</taxon>
        <taxon>Monosporascus</taxon>
    </lineage>
</organism>
<dbReference type="SUPFAM" id="SSF51735">
    <property type="entry name" value="NAD(P)-binding Rossmann-fold domains"/>
    <property type="match status" value="1"/>
</dbReference>
<dbReference type="AlphaFoldDB" id="A0A4Q4T4W3"/>
<dbReference type="Pfam" id="PF23441">
    <property type="entry name" value="SDR"/>
    <property type="match status" value="1"/>
</dbReference>
<accession>A0A4Q4T4W3</accession>
<keyword evidence="3" id="KW-0560">Oxidoreductase</keyword>
<gene>
    <name evidence="4" type="ORF">DL764_006501</name>
</gene>
<dbReference type="GO" id="GO:0016491">
    <property type="term" value="F:oxidoreductase activity"/>
    <property type="evidence" value="ECO:0007669"/>
    <property type="project" value="UniProtKB-KW"/>
</dbReference>
<protein>
    <submittedName>
        <fullName evidence="4">Uncharacterized protein</fullName>
    </submittedName>
</protein>
<dbReference type="InterPro" id="IPR057571">
    <property type="entry name" value="SDR_PhqE-like"/>
</dbReference>
<evidence type="ECO:0000313" key="5">
    <source>
        <dbReference type="Proteomes" id="UP000293360"/>
    </source>
</evidence>
<dbReference type="Gene3D" id="3.40.50.720">
    <property type="entry name" value="NAD(P)-binding Rossmann-like Domain"/>
    <property type="match status" value="1"/>
</dbReference>
<dbReference type="OrthoDB" id="294295at2759"/>
<sequence>MRKSRASTSTFPSRTEACSEKLLTNVTADGKLDHIVLYFVAPVLTAKLTPQFLKPSYASNLVFCDGRGFRKPIRGWPAAASLSGGLEGLVRGLALALDMAPLKANVVNPGETETELRGKTVEERKRTIEYMAQTVLSGRAGSPGGVAEAFIYLVRDSKIMGVSVESSGGMIVK</sequence>
<evidence type="ECO:0000256" key="2">
    <source>
        <dbReference type="ARBA" id="ARBA00022857"/>
    </source>
</evidence>
<name>A0A4Q4T4W3_9PEZI</name>
<dbReference type="STRING" id="155417.A0A4Q4T4W3"/>
<evidence type="ECO:0000256" key="3">
    <source>
        <dbReference type="ARBA" id="ARBA00023002"/>
    </source>
</evidence>
<reference evidence="4 5" key="1">
    <citation type="submission" date="2018-06" db="EMBL/GenBank/DDBJ databases">
        <title>Complete Genomes of Monosporascus.</title>
        <authorList>
            <person name="Robinson A.J."/>
            <person name="Natvig D.O."/>
        </authorList>
    </citation>
    <scope>NUCLEOTIDE SEQUENCE [LARGE SCALE GENOMIC DNA]</scope>
    <source>
        <strain evidence="4 5">CBS 110550</strain>
    </source>
</reference>
<dbReference type="InterPro" id="IPR002347">
    <property type="entry name" value="SDR_fam"/>
</dbReference>
<dbReference type="PANTHER" id="PTHR43477">
    <property type="entry name" value="DIHYDROANTICAPSIN 7-DEHYDROGENASE"/>
    <property type="match status" value="1"/>
</dbReference>
<dbReference type="EMBL" id="QJNU01000386">
    <property type="protein sequence ID" value="RYP00480.1"/>
    <property type="molecule type" value="Genomic_DNA"/>
</dbReference>
<dbReference type="InterPro" id="IPR036291">
    <property type="entry name" value="NAD(P)-bd_dom_sf"/>
</dbReference>
<evidence type="ECO:0000256" key="1">
    <source>
        <dbReference type="ARBA" id="ARBA00006484"/>
    </source>
</evidence>
<dbReference type="Proteomes" id="UP000293360">
    <property type="component" value="Unassembled WGS sequence"/>
</dbReference>
<keyword evidence="2" id="KW-0521">NADP</keyword>
<dbReference type="InterPro" id="IPR051122">
    <property type="entry name" value="SDR_DHRS6-like"/>
</dbReference>
<dbReference type="PANTHER" id="PTHR43477:SF1">
    <property type="entry name" value="DIHYDROANTICAPSIN 7-DEHYDROGENASE"/>
    <property type="match status" value="1"/>
</dbReference>
<dbReference type="PRINTS" id="PR00081">
    <property type="entry name" value="GDHRDH"/>
</dbReference>
<comment type="similarity">
    <text evidence="1">Belongs to the short-chain dehydrogenases/reductases (SDR) family.</text>
</comment>
<proteinExistence type="inferred from homology"/>